<gene>
    <name evidence="3" type="ORF">PENTCL1PPCAC_1784</name>
</gene>
<reference evidence="3" key="1">
    <citation type="submission" date="2023-10" db="EMBL/GenBank/DDBJ databases">
        <title>Genome assembly of Pristionchus species.</title>
        <authorList>
            <person name="Yoshida K."/>
            <person name="Sommer R.J."/>
        </authorList>
    </citation>
    <scope>NUCLEOTIDE SEQUENCE</scope>
    <source>
        <strain evidence="3">RS0144</strain>
    </source>
</reference>
<evidence type="ECO:0000313" key="4">
    <source>
        <dbReference type="Proteomes" id="UP001432027"/>
    </source>
</evidence>
<dbReference type="SUPFAM" id="SSF52540">
    <property type="entry name" value="P-loop containing nucleoside triphosphate hydrolases"/>
    <property type="match status" value="1"/>
</dbReference>
<dbReference type="PROSITE" id="PS51789">
    <property type="entry name" value="RLR_CTR"/>
    <property type="match status" value="1"/>
</dbReference>
<evidence type="ECO:0000259" key="1">
    <source>
        <dbReference type="PROSITE" id="PS51194"/>
    </source>
</evidence>
<dbReference type="Pfam" id="PF11648">
    <property type="entry name" value="RIG-I_C-RD"/>
    <property type="match status" value="1"/>
</dbReference>
<dbReference type="InterPro" id="IPR021673">
    <property type="entry name" value="RLR_CTR"/>
</dbReference>
<name>A0AAV5SAA3_9BILA</name>
<accession>A0AAV5SAA3</accession>
<dbReference type="InterPro" id="IPR038557">
    <property type="entry name" value="RLR_C_sf"/>
</dbReference>
<sequence length="353" mass="40593">IYHNAALLNNLLPASYAFEQLNSSEGKSDTTDKIRRTCAFLEYFIREQRELEIRVISEMDKEILRELRKVENEIIRVDSNSRVLIFCQRRETSQLLAKYLNQMKIEGMGRAEVLASTNAAAVKNGQNKSERRDVIESFKNGLCKVIVATSVAEEGLDVPACNLIIKYNITGNVISRVQQRGRARASNSRSLLLALDEKVELKENQNKSAERIMMRTVERIYEMGDAAFRETLEKEKIVQTKQEVANEKEMKKRDGKKYKELSLLCEKCNNKVCSSDSIRLFHNHFVSVDSGLWQRMIVQVRRKSYLTQTRDEHGIVRCPCEREIGIVVKIEGYFVPTIKPEAILFKPTNALTH</sequence>
<dbReference type="AlphaFoldDB" id="A0AAV5SAA3"/>
<dbReference type="InterPro" id="IPR001650">
    <property type="entry name" value="Helicase_C-like"/>
</dbReference>
<feature type="domain" description="Helicase C-terminal" evidence="1">
    <location>
        <begin position="62"/>
        <end position="245"/>
    </location>
</feature>
<dbReference type="EMBL" id="BTSX01000001">
    <property type="protein sequence ID" value="GMS79609.1"/>
    <property type="molecule type" value="Genomic_DNA"/>
</dbReference>
<dbReference type="InterPro" id="IPR027417">
    <property type="entry name" value="P-loop_NTPase"/>
</dbReference>
<dbReference type="PROSITE" id="PS51194">
    <property type="entry name" value="HELICASE_CTER"/>
    <property type="match status" value="1"/>
</dbReference>
<organism evidence="3 4">
    <name type="scientific">Pristionchus entomophagus</name>
    <dbReference type="NCBI Taxonomy" id="358040"/>
    <lineage>
        <taxon>Eukaryota</taxon>
        <taxon>Metazoa</taxon>
        <taxon>Ecdysozoa</taxon>
        <taxon>Nematoda</taxon>
        <taxon>Chromadorea</taxon>
        <taxon>Rhabditida</taxon>
        <taxon>Rhabditina</taxon>
        <taxon>Diplogasteromorpha</taxon>
        <taxon>Diplogasteroidea</taxon>
        <taxon>Neodiplogasteridae</taxon>
        <taxon>Pristionchus</taxon>
    </lineage>
</organism>
<protein>
    <recommendedName>
        <fullName evidence="5">RNA helicase</fullName>
    </recommendedName>
</protein>
<evidence type="ECO:0000313" key="3">
    <source>
        <dbReference type="EMBL" id="GMS79609.1"/>
    </source>
</evidence>
<proteinExistence type="predicted"/>
<dbReference type="Gene3D" id="2.170.150.30">
    <property type="entry name" value="RIG-I-like receptor, C-terminal regulatory domain"/>
    <property type="match status" value="1"/>
</dbReference>
<dbReference type="GO" id="GO:0005737">
    <property type="term" value="C:cytoplasm"/>
    <property type="evidence" value="ECO:0007669"/>
    <property type="project" value="TreeGrafter"/>
</dbReference>
<dbReference type="SMART" id="SM00490">
    <property type="entry name" value="HELICc"/>
    <property type="match status" value="1"/>
</dbReference>
<keyword evidence="4" id="KW-1185">Reference proteome</keyword>
<feature type="domain" description="RLR CTR" evidence="2">
    <location>
        <begin position="247"/>
        <end position="353"/>
    </location>
</feature>
<dbReference type="PANTHER" id="PTHR14074:SF16">
    <property type="entry name" value="ANTIVIRAL INNATE IMMUNE RESPONSE RECEPTOR RIG-I"/>
    <property type="match status" value="1"/>
</dbReference>
<dbReference type="Proteomes" id="UP001432027">
    <property type="component" value="Unassembled WGS sequence"/>
</dbReference>
<feature type="non-terminal residue" evidence="3">
    <location>
        <position position="1"/>
    </location>
</feature>
<evidence type="ECO:0000259" key="2">
    <source>
        <dbReference type="PROSITE" id="PS51789"/>
    </source>
</evidence>
<dbReference type="InterPro" id="IPR051363">
    <property type="entry name" value="RLR_Helicase"/>
</dbReference>
<comment type="caution">
    <text evidence="3">The sequence shown here is derived from an EMBL/GenBank/DDBJ whole genome shotgun (WGS) entry which is preliminary data.</text>
</comment>
<dbReference type="Gene3D" id="3.40.50.300">
    <property type="entry name" value="P-loop containing nucleotide triphosphate hydrolases"/>
    <property type="match status" value="1"/>
</dbReference>
<dbReference type="Pfam" id="PF00271">
    <property type="entry name" value="Helicase_C"/>
    <property type="match status" value="1"/>
</dbReference>
<dbReference type="PANTHER" id="PTHR14074">
    <property type="entry name" value="HELICASE WITH DEATH DOMAIN-RELATED"/>
    <property type="match status" value="1"/>
</dbReference>
<evidence type="ECO:0008006" key="5">
    <source>
        <dbReference type="Google" id="ProtNLM"/>
    </source>
</evidence>